<dbReference type="eggNOG" id="COG1484">
    <property type="taxonomic scope" value="Bacteria"/>
</dbReference>
<organism evidence="2 3">
    <name type="scientific">Nakamurella multipartita (strain ATCC 700099 / DSM 44233 / CIP 104796 / JCM 9543 / NBRC 105858 / Y-104)</name>
    <name type="common">Microsphaera multipartita</name>
    <dbReference type="NCBI Taxonomy" id="479431"/>
    <lineage>
        <taxon>Bacteria</taxon>
        <taxon>Bacillati</taxon>
        <taxon>Actinomycetota</taxon>
        <taxon>Actinomycetes</taxon>
        <taxon>Nakamurellales</taxon>
        <taxon>Nakamurellaceae</taxon>
        <taxon>Nakamurella</taxon>
    </lineage>
</organism>
<reference evidence="2 3" key="2">
    <citation type="journal article" date="2010" name="Stand. Genomic Sci.">
        <title>Complete genome sequence of Nakamurella multipartita type strain (Y-104).</title>
        <authorList>
            <person name="Tice H."/>
            <person name="Mayilraj S."/>
            <person name="Sims D."/>
            <person name="Lapidus A."/>
            <person name="Nolan M."/>
            <person name="Lucas S."/>
            <person name="Glavina Del Rio T."/>
            <person name="Copeland A."/>
            <person name="Cheng J.F."/>
            <person name="Meincke L."/>
            <person name="Bruce D."/>
            <person name="Goodwin L."/>
            <person name="Pitluck S."/>
            <person name="Ivanova N."/>
            <person name="Mavromatis K."/>
            <person name="Ovchinnikova G."/>
            <person name="Pati A."/>
            <person name="Chen A."/>
            <person name="Palaniappan K."/>
            <person name="Land M."/>
            <person name="Hauser L."/>
            <person name="Chang Y.J."/>
            <person name="Jeffries C.D."/>
            <person name="Detter J.C."/>
            <person name="Brettin T."/>
            <person name="Rohde M."/>
            <person name="Goker M."/>
            <person name="Bristow J."/>
            <person name="Eisen J.A."/>
            <person name="Markowitz V."/>
            <person name="Hugenholtz P."/>
            <person name="Kyrpides N.C."/>
            <person name="Klenk H.P."/>
            <person name="Chen F."/>
        </authorList>
    </citation>
    <scope>NUCLEOTIDE SEQUENCE [LARGE SCALE GENOMIC DNA]</scope>
    <source>
        <strain evidence="3">ATCC 700099 / DSM 44233 / CIP 104796 / JCM 9543 / NBRC 105858 / Y-104</strain>
    </source>
</reference>
<evidence type="ECO:0000313" key="3">
    <source>
        <dbReference type="Proteomes" id="UP000002218"/>
    </source>
</evidence>
<gene>
    <name evidence="2" type="ordered locus">Namu_2708</name>
</gene>
<feature type="compositionally biased region" description="Low complexity" evidence="1">
    <location>
        <begin position="11"/>
        <end position="22"/>
    </location>
</feature>
<keyword evidence="3" id="KW-1185">Reference proteome</keyword>
<dbReference type="InParanoid" id="C8X8J9"/>
<evidence type="ECO:0008006" key="4">
    <source>
        <dbReference type="Google" id="ProtNLM"/>
    </source>
</evidence>
<feature type="compositionally biased region" description="Acidic residues" evidence="1">
    <location>
        <begin position="319"/>
        <end position="332"/>
    </location>
</feature>
<accession>C8X8J9</accession>
<evidence type="ECO:0000313" key="2">
    <source>
        <dbReference type="EMBL" id="ACV79054.1"/>
    </source>
</evidence>
<dbReference type="RefSeq" id="WP_015747933.1">
    <property type="nucleotide sequence ID" value="NC_013235.1"/>
</dbReference>
<evidence type="ECO:0000256" key="1">
    <source>
        <dbReference type="SAM" id="MobiDB-lite"/>
    </source>
</evidence>
<dbReference type="STRING" id="479431.Namu_2708"/>
<name>C8X8J9_NAKMY</name>
<dbReference type="OrthoDB" id="5062998at2"/>
<dbReference type="KEGG" id="nml:Namu_2708"/>
<proteinExistence type="predicted"/>
<dbReference type="HOGENOM" id="CLU_300130_0_0_11"/>
<protein>
    <recommendedName>
        <fullName evidence="4">DUF927 domain-containing protein</fullName>
    </recommendedName>
</protein>
<reference evidence="3" key="1">
    <citation type="submission" date="2009-09" db="EMBL/GenBank/DDBJ databases">
        <title>The complete genome of Nakamurella multipartita DSM 44233.</title>
        <authorList>
            <consortium name="US DOE Joint Genome Institute (JGI-PGF)"/>
            <person name="Lucas S."/>
            <person name="Copeland A."/>
            <person name="Lapidus A."/>
            <person name="Glavina del Rio T."/>
            <person name="Dalin E."/>
            <person name="Tice H."/>
            <person name="Bruce D."/>
            <person name="Goodwin L."/>
            <person name="Pitluck S."/>
            <person name="Kyrpides N."/>
            <person name="Mavromatis K."/>
            <person name="Ivanova N."/>
            <person name="Ovchinnikova G."/>
            <person name="Sims D."/>
            <person name="Meincke L."/>
            <person name="Brettin T."/>
            <person name="Detter J.C."/>
            <person name="Han C."/>
            <person name="Larimer F."/>
            <person name="Land M."/>
            <person name="Hauser L."/>
            <person name="Markowitz V."/>
            <person name="Cheng J.-F."/>
            <person name="Hugenholtz P."/>
            <person name="Woyke T."/>
            <person name="Wu D."/>
            <person name="Klenk H.-P."/>
            <person name="Eisen J.A."/>
        </authorList>
    </citation>
    <scope>NUCLEOTIDE SEQUENCE [LARGE SCALE GENOMIC DNA]</scope>
    <source>
        <strain evidence="3">ATCC 700099 / DSM 44233 / CIP 104796 / JCM 9543 / NBRC 105858 / Y-104</strain>
    </source>
</reference>
<feature type="region of interest" description="Disordered" evidence="1">
    <location>
        <begin position="307"/>
        <end position="377"/>
    </location>
</feature>
<feature type="region of interest" description="Disordered" evidence="1">
    <location>
        <begin position="1"/>
        <end position="25"/>
    </location>
</feature>
<sequence>MTDIPTAHHAGPTTPGDPGTDPVGSWELDVYRQVVAGPGAAKLQDSRVAPLVAAARGYWHADQAAEKVCADLAGVNFRGRTGEQLRAALRMGSMVMPRYLPASGRVWESSSDGSDGRLRPFLIELKPAHPRTETDRASGKVRVIKYETLRPTGSTAGSIIDVHPATPRDWDDAPVALITEGTLKGDAALTALLLAAGITRDDLSFPASMPPTQRQALARLRELMDRVPADRRTLILTVTGIANWHHNPEWAEVNLRDKRVWLTPDGDVHRNPQVWDQADQAWTYLSSRRRAQVKLLDLGAATAPAALSDDDSANIAVTPEEEPDDTDDDVPEPDGPAAGPKGLDDYLGQAGGWDTLPPLLRQQLPPRPRGKRRPTGTLEVDEKRCVVKEWHDSDTRSGKPAGWRVNSHIAGRVVAVNDQRNASALEIRTGLIDQSAEAESSVRATVVIEVYWIDQDGDRVSHRITGPDSLLVDNPASWHTERVGGNVPSAVKAHPSWPCDMKWLAAIKAHRPRETTRQSRWGHMGWVPTDDGHPVFLVGAQVIGADGLMPAKATPGVSPDILAKANLFGVIEPADDEHLRTALRNVVHAYDRVWTNPRYTAIALATALRPIVPLPYNTPVMCTGASGKGKSHMASLIMSFWQHAPGTWKPSLLPGSMLDTMASTQYSLSRTPIWVVDDLAPSSDDRRAKSNEALMEDLLRAVHNQANRARMMMTATDMTQRREQPPRAVIVGTAENEVSTNSAANRAVNLTFQAGSLLGNEVDAADEIRDDTGEAAMVTFGAIRAMARVAGDNWELAAGLWQTRKDDLMRDGVERLGAEGSARRQMDMAADLAIGLLPLGYLAQMLGLEEIHRRVDGWIDDIFDHVFAETLRIHQNTPGRALLAAVRAALRAGAAYIEARDTPTQPPLQEGKGTVSATMLGWQAAGDGALRPGGTRIGSLVAKNDHLYVLLDPANAFKIAQRHQPDLIPYGSRQNTSWAAVWAEGLTCPDGDPWKRHQVGQHLRPVVRAYGLEAVPFPLDQIVGGEVGLERLGDRQPN</sequence>
<dbReference type="Proteomes" id="UP000002218">
    <property type="component" value="Chromosome"/>
</dbReference>
<dbReference type="AlphaFoldDB" id="C8X8J9"/>
<dbReference type="EMBL" id="CP001737">
    <property type="protein sequence ID" value="ACV79054.1"/>
    <property type="molecule type" value="Genomic_DNA"/>
</dbReference>